<feature type="transmembrane region" description="Helical" evidence="4">
    <location>
        <begin position="760"/>
        <end position="780"/>
    </location>
</feature>
<dbReference type="Gene3D" id="1.20.5.1930">
    <property type="match status" value="1"/>
</dbReference>
<dbReference type="EMBL" id="CP022098">
    <property type="protein sequence ID" value="ATB41963.1"/>
    <property type="molecule type" value="Genomic_DNA"/>
</dbReference>
<evidence type="ECO:0000256" key="2">
    <source>
        <dbReference type="ARBA" id="ARBA00022777"/>
    </source>
</evidence>
<dbReference type="Proteomes" id="UP000217257">
    <property type="component" value="Chromosome"/>
</dbReference>
<dbReference type="InterPro" id="IPR011712">
    <property type="entry name" value="Sig_transdc_His_kin_sub3_dim/P"/>
</dbReference>
<keyword evidence="4" id="KW-0472">Membrane</keyword>
<evidence type="ECO:0000256" key="1">
    <source>
        <dbReference type="ARBA" id="ARBA00022679"/>
    </source>
</evidence>
<dbReference type="InterPro" id="IPR015943">
    <property type="entry name" value="WD40/YVTN_repeat-like_dom_sf"/>
</dbReference>
<dbReference type="SUPFAM" id="SSF63829">
    <property type="entry name" value="Calcium-dependent phosphotriesterase"/>
    <property type="match status" value="2"/>
</dbReference>
<keyword evidence="4" id="KW-0812">Transmembrane</keyword>
<dbReference type="InterPro" id="IPR036890">
    <property type="entry name" value="HATPase_C_sf"/>
</dbReference>
<keyword evidence="3" id="KW-0902">Two-component regulatory system</keyword>
<dbReference type="PANTHER" id="PTHR24421:SF62">
    <property type="entry name" value="SENSORY TRANSDUCTION HISTIDINE KINASE"/>
    <property type="match status" value="1"/>
</dbReference>
<proteinExistence type="predicted"/>
<dbReference type="InterPro" id="IPR003594">
    <property type="entry name" value="HATPase_dom"/>
</dbReference>
<dbReference type="InterPro" id="IPR011123">
    <property type="entry name" value="Y_Y_Y"/>
</dbReference>
<evidence type="ECO:0000313" key="6">
    <source>
        <dbReference type="EMBL" id="ATB41963.1"/>
    </source>
</evidence>
<dbReference type="GO" id="GO:0000155">
    <property type="term" value="F:phosphorelay sensor kinase activity"/>
    <property type="evidence" value="ECO:0007669"/>
    <property type="project" value="InterPro"/>
</dbReference>
<dbReference type="Gene3D" id="2.130.10.10">
    <property type="entry name" value="YVTN repeat-like/Quinoprotein amine dehydrogenase"/>
    <property type="match status" value="2"/>
</dbReference>
<dbReference type="Pfam" id="PF02518">
    <property type="entry name" value="HATPase_c"/>
    <property type="match status" value="1"/>
</dbReference>
<dbReference type="CDD" id="cd16917">
    <property type="entry name" value="HATPase_UhpB-NarQ-NarX-like"/>
    <property type="match status" value="1"/>
</dbReference>
<dbReference type="InterPro" id="IPR013783">
    <property type="entry name" value="Ig-like_fold"/>
</dbReference>
<dbReference type="KEGG" id="cfus:CYFUS_007439"/>
<dbReference type="Pfam" id="PF07495">
    <property type="entry name" value="Y_Y_Y"/>
    <property type="match status" value="1"/>
</dbReference>
<name>A0A250JEA8_9BACT</name>
<protein>
    <submittedName>
        <fullName evidence="6">Two-component system sensor protein</fullName>
    </submittedName>
</protein>
<keyword evidence="1" id="KW-0808">Transferase</keyword>
<dbReference type="Gene3D" id="2.60.40.10">
    <property type="entry name" value="Immunoglobulins"/>
    <property type="match status" value="1"/>
</dbReference>
<dbReference type="Gene3D" id="3.30.565.10">
    <property type="entry name" value="Histidine kinase-like ATPase, C-terminal domain"/>
    <property type="match status" value="1"/>
</dbReference>
<dbReference type="GO" id="GO:0046983">
    <property type="term" value="F:protein dimerization activity"/>
    <property type="evidence" value="ECO:0007669"/>
    <property type="project" value="InterPro"/>
</dbReference>
<sequence>MVGTRLRGPVRFWQQALFLGLVAVLTFFADTARAFSQDRRLTQFHHTRWTIKEGAPGQISAIAQTEDGYLWLAAAASLYRFEGIRFERFEPPSGDPFSTIQTLYAPPDGGLWIGFQLGGVAFLKEGHLTRYHGTEGAPTRSVSAFATDRDGNVWASEMRGGLFRLSGTRWEQIGESWGYPGSKSRHLFVDRDGTLWVATEKTLLYLPRGAHRFVPTDVSVGWVFQLRQAPDGRIWMTESGGDVRPIPVPGHGQTENPPTLHVESAGMLFARDGSLWLTTLGDGVRRLAHPERSSAGDAAEVGGEVESFTEKDGLSADYAWPVLEDREGNVWVGTSGGLDRFRTSSMVLAEFPRGSHDFALIAGNAGEVWAGTTNRPLMRLHDGEVSFEQLGSPVRSAYRDEEGVVWLGADDGLWRVEDGRLSRVTPLPDPLAQVQAMTRDRHGTLWVSLTTGGLMQWEDGRWHSVEEPLGPLDGESIHTAMTDGRGRVWLGHQRGIITRVDGDEVRRFTEDDGLRLGVVAALTAGRRYVWVGGQFGLAFHDGERFRPLVADGDESFRSVSGIIERPDGSLWVHAVPGVFHVPAEEVRRAVGDPGHRVRYELFDFLDGLPARPTLLRPLPTAIAGGDGRLWFATSNGVVWIDPERIARNPLPPPVSILSVKADGRRYAPAADVTLPIHPANLEIDYAALSLSIPERVRFRYRLEGVDEHWQDVGTRRTAYYGNLAPGQYRFHVIASNNDGVWNEHGASLEFVVPPAVHQTWWFRTLCMAAGLLLLWLMYLLRLRQLTAKMRGRLEERHAERERIARELHDTLLQSVQGLVLRLQAVAEQLPEHEPARQAMEKALDRADEVLAEGRDRVMDLRSSAHAGRDLSDALVRVGKELAENLPMSFRLVTEGVPQELNAAVQVEIFLIGREALLNAFQHAGGTAVEAELHYDSDELRVRIRDDGAGVDPEVLEMGGRPGHWGLAGMHERAARIGATLQVWSRTDAGTEVELKVPAEIVYRRRPKAAWWSRLKDIARLARGR</sequence>
<dbReference type="Pfam" id="PF07494">
    <property type="entry name" value="Reg_prop"/>
    <property type="match status" value="1"/>
</dbReference>
<accession>A0A250JEA8</accession>
<gene>
    <name evidence="6" type="ORF">CYFUS_007439</name>
</gene>
<organism evidence="6 7">
    <name type="scientific">Cystobacter fuscus</name>
    <dbReference type="NCBI Taxonomy" id="43"/>
    <lineage>
        <taxon>Bacteria</taxon>
        <taxon>Pseudomonadati</taxon>
        <taxon>Myxococcota</taxon>
        <taxon>Myxococcia</taxon>
        <taxon>Myxococcales</taxon>
        <taxon>Cystobacterineae</taxon>
        <taxon>Archangiaceae</taxon>
        <taxon>Cystobacter</taxon>
    </lineage>
</organism>
<dbReference type="GO" id="GO:0016020">
    <property type="term" value="C:membrane"/>
    <property type="evidence" value="ECO:0007669"/>
    <property type="project" value="InterPro"/>
</dbReference>
<keyword evidence="2" id="KW-0418">Kinase</keyword>
<evidence type="ECO:0000256" key="4">
    <source>
        <dbReference type="SAM" id="Phobius"/>
    </source>
</evidence>
<evidence type="ECO:0000259" key="5">
    <source>
        <dbReference type="SMART" id="SM00387"/>
    </source>
</evidence>
<dbReference type="Pfam" id="PF07730">
    <property type="entry name" value="HisKA_3"/>
    <property type="match status" value="1"/>
</dbReference>
<dbReference type="InterPro" id="IPR050482">
    <property type="entry name" value="Sensor_HK_TwoCompSys"/>
</dbReference>
<evidence type="ECO:0000313" key="7">
    <source>
        <dbReference type="Proteomes" id="UP000217257"/>
    </source>
</evidence>
<keyword evidence="4" id="KW-1133">Transmembrane helix</keyword>
<dbReference type="AlphaFoldDB" id="A0A250JEA8"/>
<dbReference type="SMART" id="SM00387">
    <property type="entry name" value="HATPase_c"/>
    <property type="match status" value="1"/>
</dbReference>
<reference evidence="6 7" key="1">
    <citation type="submission" date="2017-06" db="EMBL/GenBank/DDBJ databases">
        <title>Sequencing and comparative analysis of myxobacterial genomes.</title>
        <authorList>
            <person name="Rupp O."/>
            <person name="Goesmann A."/>
            <person name="Sogaard-Andersen L."/>
        </authorList>
    </citation>
    <scope>NUCLEOTIDE SEQUENCE [LARGE SCALE GENOMIC DNA]</scope>
    <source>
        <strain evidence="6 7">DSM 52655</strain>
    </source>
</reference>
<feature type="domain" description="Histidine kinase/HSP90-like ATPase" evidence="5">
    <location>
        <begin position="903"/>
        <end position="1000"/>
    </location>
</feature>
<dbReference type="RefSeq" id="WP_095989589.1">
    <property type="nucleotide sequence ID" value="NZ_CP022098.1"/>
</dbReference>
<dbReference type="SUPFAM" id="SSF55874">
    <property type="entry name" value="ATPase domain of HSP90 chaperone/DNA topoisomerase II/histidine kinase"/>
    <property type="match status" value="1"/>
</dbReference>
<evidence type="ECO:0000256" key="3">
    <source>
        <dbReference type="ARBA" id="ARBA00023012"/>
    </source>
</evidence>
<dbReference type="PANTHER" id="PTHR24421">
    <property type="entry name" value="NITRATE/NITRITE SENSOR PROTEIN NARX-RELATED"/>
    <property type="match status" value="1"/>
</dbReference>
<dbReference type="InterPro" id="IPR011110">
    <property type="entry name" value="Reg_prop"/>
</dbReference>